<comment type="caution">
    <text evidence="1">The sequence shown here is derived from an EMBL/GenBank/DDBJ whole genome shotgun (WGS) entry which is preliminary data.</text>
</comment>
<organism evidence="1 2">
    <name type="scientific">Paramagnetospirillum magnetotacticum MS-1</name>
    <dbReference type="NCBI Taxonomy" id="272627"/>
    <lineage>
        <taxon>Bacteria</taxon>
        <taxon>Pseudomonadati</taxon>
        <taxon>Pseudomonadota</taxon>
        <taxon>Alphaproteobacteria</taxon>
        <taxon>Rhodospirillales</taxon>
        <taxon>Magnetospirillaceae</taxon>
        <taxon>Paramagnetospirillum</taxon>
    </lineage>
</organism>
<sequence>MIDHLPKLAAAVVDVVALAQHATIWKRVSAWPWWIYQEGWADDVFGLMLERLESQIPPEIFDREVRIPLTRCYLLSLPAEGGVQ</sequence>
<name>A0A0C2V184_PARME</name>
<dbReference type="EMBL" id="JXSL01000027">
    <property type="protein sequence ID" value="KIL98836.1"/>
    <property type="molecule type" value="Genomic_DNA"/>
</dbReference>
<accession>A0A0C2V184</accession>
<dbReference type="STRING" id="272627.CCC_02286"/>
<reference evidence="1 2" key="1">
    <citation type="submission" date="2015-01" db="EMBL/GenBank/DDBJ databases">
        <title>Genome Sequence of Magnetospirillum magnetotacticum Strain MS-1.</title>
        <authorList>
            <person name="Marinov G.K."/>
            <person name="Smalley M.D."/>
            <person name="DeSalvo G."/>
        </authorList>
    </citation>
    <scope>NUCLEOTIDE SEQUENCE [LARGE SCALE GENOMIC DNA]</scope>
    <source>
        <strain evidence="1 2">MS-1</strain>
    </source>
</reference>
<dbReference type="Proteomes" id="UP000031971">
    <property type="component" value="Unassembled WGS sequence"/>
</dbReference>
<keyword evidence="2" id="KW-1185">Reference proteome</keyword>
<dbReference type="AlphaFoldDB" id="A0A0C2V184"/>
<protein>
    <submittedName>
        <fullName evidence="1">Uncharacterized protein</fullName>
    </submittedName>
</protein>
<proteinExistence type="predicted"/>
<evidence type="ECO:0000313" key="1">
    <source>
        <dbReference type="EMBL" id="KIL98836.1"/>
    </source>
</evidence>
<gene>
    <name evidence="1" type="ORF">CCC_02286</name>
</gene>
<dbReference type="RefSeq" id="WP_009868112.1">
    <property type="nucleotide sequence ID" value="NZ_JXSL01000027.1"/>
</dbReference>
<evidence type="ECO:0000313" key="2">
    <source>
        <dbReference type="Proteomes" id="UP000031971"/>
    </source>
</evidence>